<dbReference type="KEGG" id="mik:FOE78_22180"/>
<dbReference type="RefSeq" id="WP_143988192.1">
    <property type="nucleotide sequence ID" value="NZ_CP041692.1"/>
</dbReference>
<evidence type="ECO:0000313" key="2">
    <source>
        <dbReference type="EMBL" id="QDP98251.1"/>
    </source>
</evidence>
<dbReference type="OrthoDB" id="9799092at2"/>
<dbReference type="PANTHER" id="PTHR34822">
    <property type="entry name" value="GRPB DOMAIN PROTEIN (AFU_ORTHOLOGUE AFUA_1G01530)"/>
    <property type="match status" value="1"/>
</dbReference>
<dbReference type="Proteomes" id="UP000319263">
    <property type="component" value="Chromosome"/>
</dbReference>
<dbReference type="InterPro" id="IPR043519">
    <property type="entry name" value="NT_sf"/>
</dbReference>
<dbReference type="EMBL" id="CP041692">
    <property type="protein sequence ID" value="QDP98251.1"/>
    <property type="molecule type" value="Genomic_DNA"/>
</dbReference>
<evidence type="ECO:0000313" key="3">
    <source>
        <dbReference type="Proteomes" id="UP000319263"/>
    </source>
</evidence>
<dbReference type="InterPro" id="IPR007344">
    <property type="entry name" value="GrpB/CoaE"/>
</dbReference>
<reference evidence="2 3" key="1">
    <citation type="submission" date="2019-07" db="EMBL/GenBank/DDBJ databases">
        <title>Microlunatus dokdonensis sp. nov. isolated from the rhizospheric soil of the wild plant Elymus tsukushiensis.</title>
        <authorList>
            <person name="Ghim S.-Y."/>
            <person name="Hwang Y.-J."/>
            <person name="Son J.-S."/>
            <person name="Shin J.-H."/>
        </authorList>
    </citation>
    <scope>NUCLEOTIDE SEQUENCE [LARGE SCALE GENOMIC DNA]</scope>
    <source>
        <strain evidence="2 3">KUDC0627</strain>
    </source>
</reference>
<sequence>MPFADEFNPDGVVVVSYQESWARQGADLISELRALVPDAIAFEHIGSTSIPGMAAKPCLDLMIIVDDLDASSAEQNLSRAGYRRRPEPWNNSESADGREWPKMVFAPPIDGRNCNIHVRPADAGTTRRALLFRDYLIANPDKVALWSDFKRAVAAAQPDLAGYGQIKSPAWTLLMECAERWAAESHS</sequence>
<gene>
    <name evidence="2" type="ORF">FOE78_22180</name>
</gene>
<dbReference type="Gene3D" id="3.30.460.10">
    <property type="entry name" value="Beta Polymerase, domain 2"/>
    <property type="match status" value="1"/>
</dbReference>
<accession>A0A516Q4V4</accession>
<name>A0A516Q4V4_9ACTN</name>
<evidence type="ECO:0000256" key="1">
    <source>
        <dbReference type="SAM" id="MobiDB-lite"/>
    </source>
</evidence>
<proteinExistence type="predicted"/>
<feature type="region of interest" description="Disordered" evidence="1">
    <location>
        <begin position="76"/>
        <end position="96"/>
    </location>
</feature>
<dbReference type="PANTHER" id="PTHR34822:SF1">
    <property type="entry name" value="GRPB FAMILY PROTEIN"/>
    <property type="match status" value="1"/>
</dbReference>
<dbReference type="AlphaFoldDB" id="A0A516Q4V4"/>
<dbReference type="SUPFAM" id="SSF81301">
    <property type="entry name" value="Nucleotidyltransferase"/>
    <property type="match status" value="1"/>
</dbReference>
<protein>
    <submittedName>
        <fullName evidence="2">GrpB family protein</fullName>
    </submittedName>
</protein>
<keyword evidence="3" id="KW-1185">Reference proteome</keyword>
<organism evidence="2 3">
    <name type="scientific">Microlunatus elymi</name>
    <dbReference type="NCBI Taxonomy" id="2596828"/>
    <lineage>
        <taxon>Bacteria</taxon>
        <taxon>Bacillati</taxon>
        <taxon>Actinomycetota</taxon>
        <taxon>Actinomycetes</taxon>
        <taxon>Propionibacteriales</taxon>
        <taxon>Propionibacteriaceae</taxon>
        <taxon>Microlunatus</taxon>
    </lineage>
</organism>
<dbReference type="Pfam" id="PF04229">
    <property type="entry name" value="GrpB"/>
    <property type="match status" value="1"/>
</dbReference>